<proteinExistence type="inferred from homology"/>
<comment type="caution">
    <text evidence="8">The sequence shown here is derived from an EMBL/GenBank/DDBJ whole genome shotgun (WGS) entry which is preliminary data.</text>
</comment>
<evidence type="ECO:0008006" key="10">
    <source>
        <dbReference type="Google" id="ProtNLM"/>
    </source>
</evidence>
<keyword evidence="4 7" id="KW-1133">Transmembrane helix</keyword>
<evidence type="ECO:0000256" key="3">
    <source>
        <dbReference type="ARBA" id="ARBA00022692"/>
    </source>
</evidence>
<feature type="region of interest" description="Disordered" evidence="6">
    <location>
        <begin position="423"/>
        <end position="462"/>
    </location>
</feature>
<evidence type="ECO:0000256" key="6">
    <source>
        <dbReference type="SAM" id="MobiDB-lite"/>
    </source>
</evidence>
<name>A0AAE0JET7_9PEZI</name>
<comment type="subcellular location">
    <subcellularLocation>
        <location evidence="1">Membrane</location>
        <topology evidence="1">Multi-pass membrane protein</topology>
    </subcellularLocation>
</comment>
<keyword evidence="5 7" id="KW-0472">Membrane</keyword>
<dbReference type="Proteomes" id="UP001278500">
    <property type="component" value="Unassembled WGS sequence"/>
</dbReference>
<dbReference type="GO" id="GO:0005743">
    <property type="term" value="C:mitochondrial inner membrane"/>
    <property type="evidence" value="ECO:0007669"/>
    <property type="project" value="TreeGrafter"/>
</dbReference>
<protein>
    <recommendedName>
        <fullName evidence="10">Mitochondrial export translocase Oxa2</fullName>
    </recommendedName>
</protein>
<comment type="similarity">
    <text evidence="2">Belongs to the OXA1/ALB3/YidC family.</text>
</comment>
<dbReference type="GO" id="GO:0032979">
    <property type="term" value="P:protein insertion into mitochondrial inner membrane from matrix"/>
    <property type="evidence" value="ECO:0007669"/>
    <property type="project" value="TreeGrafter"/>
</dbReference>
<accession>A0AAE0JET7</accession>
<dbReference type="InterPro" id="IPR001708">
    <property type="entry name" value="YidC/ALB3/OXA1/COX18"/>
</dbReference>
<evidence type="ECO:0000313" key="9">
    <source>
        <dbReference type="Proteomes" id="UP001278500"/>
    </source>
</evidence>
<evidence type="ECO:0000256" key="4">
    <source>
        <dbReference type="ARBA" id="ARBA00022989"/>
    </source>
</evidence>
<dbReference type="EMBL" id="JAUEPP010000004">
    <property type="protein sequence ID" value="KAK3345044.1"/>
    <property type="molecule type" value="Genomic_DNA"/>
</dbReference>
<dbReference type="GO" id="GO:0033617">
    <property type="term" value="P:mitochondrial respiratory chain complex IV assembly"/>
    <property type="evidence" value="ECO:0007669"/>
    <property type="project" value="TreeGrafter"/>
</dbReference>
<keyword evidence="9" id="KW-1185">Reference proteome</keyword>
<dbReference type="GO" id="GO:0032977">
    <property type="term" value="F:membrane insertase activity"/>
    <property type="evidence" value="ECO:0007669"/>
    <property type="project" value="InterPro"/>
</dbReference>
<feature type="transmembrane region" description="Helical" evidence="7">
    <location>
        <begin position="374"/>
        <end position="397"/>
    </location>
</feature>
<keyword evidence="3 7" id="KW-0812">Transmembrane</keyword>
<dbReference type="RefSeq" id="XP_062681657.1">
    <property type="nucleotide sequence ID" value="XM_062821681.1"/>
</dbReference>
<dbReference type="PANTHER" id="PTHR12428:SF65">
    <property type="entry name" value="CYTOCHROME C OXIDASE ASSEMBLY PROTEIN COX18, MITOCHONDRIAL"/>
    <property type="match status" value="1"/>
</dbReference>
<evidence type="ECO:0000256" key="2">
    <source>
        <dbReference type="ARBA" id="ARBA00009877"/>
    </source>
</evidence>
<organism evidence="8 9">
    <name type="scientific">Neurospora tetraspora</name>
    <dbReference type="NCBI Taxonomy" id="94610"/>
    <lineage>
        <taxon>Eukaryota</taxon>
        <taxon>Fungi</taxon>
        <taxon>Dikarya</taxon>
        <taxon>Ascomycota</taxon>
        <taxon>Pezizomycotina</taxon>
        <taxon>Sordariomycetes</taxon>
        <taxon>Sordariomycetidae</taxon>
        <taxon>Sordariales</taxon>
        <taxon>Sordariaceae</taxon>
        <taxon>Neurospora</taxon>
    </lineage>
</organism>
<evidence type="ECO:0000256" key="5">
    <source>
        <dbReference type="ARBA" id="ARBA00023136"/>
    </source>
</evidence>
<evidence type="ECO:0000256" key="7">
    <source>
        <dbReference type="SAM" id="Phobius"/>
    </source>
</evidence>
<sequence>MAAFGGRITGGLSMSSLARHGLSTTSTSVRPLGFTPATQLRHRRNSPASSSVVPSTRRTFVNEAVTTVEQLLLAAQTNLHIPWYILIPGFGATISLIFRVPAAKYTQRLAQRRSLLKPVLMAWGRRHFQDVNIAKQADPVRNDWEPQVEIMKRMEKTSKRLLKEWGVQPWKQFVPFLAFPGWLVGIEALRRLCSGPVGLLGMFLGLSKDGKAAAEATSKAAEVAQGTTETVVSKAAETTQQAVSQVTEATTTAVANAAQTITEATTASATTPIADTINPLTDILPDSLSNYFQNPLPTSLEGCLWFPDLMAADPLHILPFVLSFTMFVNVMPRNREGWLRLLNPGTDELNPNNIGEHASKIKLQKSVGLRMQRALLLLTLIVGPATINLPAALHLYWITTSLTSNAITSVVAAKMPLPPYLGPAKGRGDDPYVRPKLPGLDWEPDPTIKKKAVLRPRSGDEV</sequence>
<dbReference type="PANTHER" id="PTHR12428">
    <property type="entry name" value="OXA1"/>
    <property type="match status" value="1"/>
</dbReference>
<evidence type="ECO:0000256" key="1">
    <source>
        <dbReference type="ARBA" id="ARBA00004141"/>
    </source>
</evidence>
<reference evidence="8" key="1">
    <citation type="journal article" date="2023" name="Mol. Phylogenet. Evol.">
        <title>Genome-scale phylogeny and comparative genomics of the fungal order Sordariales.</title>
        <authorList>
            <person name="Hensen N."/>
            <person name="Bonometti L."/>
            <person name="Westerberg I."/>
            <person name="Brannstrom I.O."/>
            <person name="Guillou S."/>
            <person name="Cros-Aarteil S."/>
            <person name="Calhoun S."/>
            <person name="Haridas S."/>
            <person name="Kuo A."/>
            <person name="Mondo S."/>
            <person name="Pangilinan J."/>
            <person name="Riley R."/>
            <person name="LaButti K."/>
            <person name="Andreopoulos B."/>
            <person name="Lipzen A."/>
            <person name="Chen C."/>
            <person name="Yan M."/>
            <person name="Daum C."/>
            <person name="Ng V."/>
            <person name="Clum A."/>
            <person name="Steindorff A."/>
            <person name="Ohm R.A."/>
            <person name="Martin F."/>
            <person name="Silar P."/>
            <person name="Natvig D.O."/>
            <person name="Lalanne C."/>
            <person name="Gautier V."/>
            <person name="Ament-Velasquez S.L."/>
            <person name="Kruys A."/>
            <person name="Hutchinson M.I."/>
            <person name="Powell A.J."/>
            <person name="Barry K."/>
            <person name="Miller A.N."/>
            <person name="Grigoriev I.V."/>
            <person name="Debuchy R."/>
            <person name="Gladieux P."/>
            <person name="Hiltunen Thoren M."/>
            <person name="Johannesson H."/>
        </authorList>
    </citation>
    <scope>NUCLEOTIDE SEQUENCE</scope>
    <source>
        <strain evidence="8">CBS 560.94</strain>
    </source>
</reference>
<gene>
    <name evidence="8" type="ORF">B0H65DRAFT_193298</name>
</gene>
<evidence type="ECO:0000313" key="8">
    <source>
        <dbReference type="EMBL" id="KAK3345044.1"/>
    </source>
</evidence>
<reference evidence="8" key="2">
    <citation type="submission" date="2023-06" db="EMBL/GenBank/DDBJ databases">
        <authorList>
            <consortium name="Lawrence Berkeley National Laboratory"/>
            <person name="Haridas S."/>
            <person name="Hensen N."/>
            <person name="Bonometti L."/>
            <person name="Westerberg I."/>
            <person name="Brannstrom I.O."/>
            <person name="Guillou S."/>
            <person name="Cros-Aarteil S."/>
            <person name="Calhoun S."/>
            <person name="Kuo A."/>
            <person name="Mondo S."/>
            <person name="Pangilinan J."/>
            <person name="Riley R."/>
            <person name="Labutti K."/>
            <person name="Andreopoulos B."/>
            <person name="Lipzen A."/>
            <person name="Chen C."/>
            <person name="Yanf M."/>
            <person name="Daum C."/>
            <person name="Ng V."/>
            <person name="Clum A."/>
            <person name="Steindorff A."/>
            <person name="Ohm R."/>
            <person name="Martin F."/>
            <person name="Silar P."/>
            <person name="Natvig D."/>
            <person name="Lalanne C."/>
            <person name="Gautier V."/>
            <person name="Ament-Velasquez S.L."/>
            <person name="Kruys A."/>
            <person name="Hutchinson M.I."/>
            <person name="Powell A.J."/>
            <person name="Barry K."/>
            <person name="Miller A.N."/>
            <person name="Grigoriev I.V."/>
            <person name="Debuchy R."/>
            <person name="Gladieux P."/>
            <person name="Thoren M.H."/>
            <person name="Johannesson H."/>
        </authorList>
    </citation>
    <scope>NUCLEOTIDE SEQUENCE</scope>
    <source>
        <strain evidence="8">CBS 560.94</strain>
    </source>
</reference>
<dbReference type="AlphaFoldDB" id="A0AAE0JET7"/>
<feature type="region of interest" description="Disordered" evidence="6">
    <location>
        <begin position="28"/>
        <end position="54"/>
    </location>
</feature>
<feature type="transmembrane region" description="Helical" evidence="7">
    <location>
        <begin position="81"/>
        <end position="102"/>
    </location>
</feature>
<dbReference type="GeneID" id="87858835"/>